<comment type="caution">
    <text evidence="3">The sequence shown here is derived from an EMBL/GenBank/DDBJ whole genome shotgun (WGS) entry which is preliminary data.</text>
</comment>
<protein>
    <submittedName>
        <fullName evidence="3">Tripartite-type tricarboxylate transporter receptor subunit TctC</fullName>
    </submittedName>
</protein>
<accession>A0ABV2Q7T1</accession>
<dbReference type="PANTHER" id="PTHR42928">
    <property type="entry name" value="TRICARBOXYLATE-BINDING PROTEIN"/>
    <property type="match status" value="1"/>
</dbReference>
<keyword evidence="3" id="KW-0675">Receptor</keyword>
<dbReference type="InterPro" id="IPR005064">
    <property type="entry name" value="BUG"/>
</dbReference>
<keyword evidence="4" id="KW-1185">Reference proteome</keyword>
<dbReference type="CDD" id="cd07012">
    <property type="entry name" value="PBP2_Bug_TTT"/>
    <property type="match status" value="1"/>
</dbReference>
<feature type="signal peptide" evidence="2">
    <location>
        <begin position="1"/>
        <end position="25"/>
    </location>
</feature>
<dbReference type="Gene3D" id="3.40.190.10">
    <property type="entry name" value="Periplasmic binding protein-like II"/>
    <property type="match status" value="1"/>
</dbReference>
<dbReference type="Proteomes" id="UP001549320">
    <property type="component" value="Unassembled WGS sequence"/>
</dbReference>
<proteinExistence type="inferred from homology"/>
<evidence type="ECO:0000313" key="3">
    <source>
        <dbReference type="EMBL" id="MET4577085.1"/>
    </source>
</evidence>
<dbReference type="EMBL" id="JBEPSH010000004">
    <property type="protein sequence ID" value="MET4577085.1"/>
    <property type="molecule type" value="Genomic_DNA"/>
</dbReference>
<dbReference type="PANTHER" id="PTHR42928:SF5">
    <property type="entry name" value="BLR1237 PROTEIN"/>
    <property type="match status" value="1"/>
</dbReference>
<gene>
    <name evidence="3" type="ORF">ABIE13_002196</name>
</gene>
<dbReference type="Pfam" id="PF03401">
    <property type="entry name" value="TctC"/>
    <property type="match status" value="1"/>
</dbReference>
<dbReference type="SUPFAM" id="SSF53850">
    <property type="entry name" value="Periplasmic binding protein-like II"/>
    <property type="match status" value="1"/>
</dbReference>
<dbReference type="PIRSF" id="PIRSF017082">
    <property type="entry name" value="YflP"/>
    <property type="match status" value="1"/>
</dbReference>
<evidence type="ECO:0000256" key="2">
    <source>
        <dbReference type="SAM" id="SignalP"/>
    </source>
</evidence>
<reference evidence="3 4" key="1">
    <citation type="submission" date="2024-06" db="EMBL/GenBank/DDBJ databases">
        <title>Sorghum-associated microbial communities from plants grown in Nebraska, USA.</title>
        <authorList>
            <person name="Schachtman D."/>
        </authorList>
    </citation>
    <scope>NUCLEOTIDE SEQUENCE [LARGE SCALE GENOMIC DNA]</scope>
    <source>
        <strain evidence="3 4">2709</strain>
    </source>
</reference>
<evidence type="ECO:0000313" key="4">
    <source>
        <dbReference type="Proteomes" id="UP001549320"/>
    </source>
</evidence>
<dbReference type="RefSeq" id="WP_354443174.1">
    <property type="nucleotide sequence ID" value="NZ_JBEPSH010000004.1"/>
</dbReference>
<organism evidence="3 4">
    <name type="scientific">Ottowia thiooxydans</name>
    <dbReference type="NCBI Taxonomy" id="219182"/>
    <lineage>
        <taxon>Bacteria</taxon>
        <taxon>Pseudomonadati</taxon>
        <taxon>Pseudomonadota</taxon>
        <taxon>Betaproteobacteria</taxon>
        <taxon>Burkholderiales</taxon>
        <taxon>Comamonadaceae</taxon>
        <taxon>Ottowia</taxon>
    </lineage>
</organism>
<dbReference type="Gene3D" id="3.40.190.150">
    <property type="entry name" value="Bordetella uptake gene, domain 1"/>
    <property type="match status" value="1"/>
</dbReference>
<sequence>MVQVLTRRRALIASAACMAAPAAFAQTSWPSRPIKMIVPGPPGGAMDNLLRIIQLPLQEALKQPMVMDFKPGANSIIGMDSVAKAQPDGYTFLITPSSAVAINPIILDKMPLDTQKDLMPVAQFGTGGILLVANPASNIKTLQDMVKYAQANPGKLSYGSWGNGSTGHLVMEGIKKQFGVSITHIPYKTTAQEITDLIAGTLPVGFTDIASPLPHIKAGKLTALGVSGSIRAPALPSLPTLSEQGFKFDADGWFGIFAPASTPPEIVNRMNAEIGKILAREDIKQKFAAQNMTLPAYKTSAQFAATVKNDVSAWQQMAKGANLKMD</sequence>
<feature type="chain" id="PRO_5045060127" evidence="2">
    <location>
        <begin position="26"/>
        <end position="326"/>
    </location>
</feature>
<keyword evidence="2" id="KW-0732">Signal</keyword>
<dbReference type="InterPro" id="IPR042100">
    <property type="entry name" value="Bug_dom1"/>
</dbReference>
<comment type="similarity">
    <text evidence="1">Belongs to the UPF0065 (bug) family.</text>
</comment>
<evidence type="ECO:0000256" key="1">
    <source>
        <dbReference type="ARBA" id="ARBA00006987"/>
    </source>
</evidence>
<name>A0ABV2Q7T1_9BURK</name>